<dbReference type="InterPro" id="IPR011646">
    <property type="entry name" value="KAP_P-loop"/>
</dbReference>
<gene>
    <name evidence="2" type="ORF">HCG48_01320</name>
</gene>
<feature type="domain" description="KAP NTPase" evidence="1">
    <location>
        <begin position="46"/>
        <end position="239"/>
    </location>
</feature>
<sequence>MNLDLPRFFKACNPSKTLDMTNEEDRKYYIDFSSVRGGNIIRELGRTISLLSGDDPTCQLFTGHIGCGKSTELFRLKNELQQQGFHVVYFESSQDLDMADVDITEILLSIARQVSESLEKIDISVQPRGFKNLLQEAAQFLQTPIELKGEAAIPGVGTFSATSEGEVGFSLPGGIGSITARARHSPKIRHQLRQYLEPRTNNILEAINSELLDPANALLKGQGKKGLVVIVDNLDRVDSSPKPSGRTQPEYLFVDRGEQLRRLNCHVVYTIPLSLIFSNDFGRLTSRFGVKPKVLPMVPVQSREGQDFQKGMNLLRHMVLARAFPEIAPERHLELIDEVFDSRDTLDRLCRVSGGHPRNLLGFLYSCLQQQDPPISRMCLENVIKEHRDDLIAAISDDEWALLFEALENRSVQGDEHYQILLRSMFLFEYRDPEGRWYWINPALAEAPKFKNWQMSR</sequence>
<dbReference type="SUPFAM" id="SSF52540">
    <property type="entry name" value="P-loop containing nucleoside triphosphate hydrolases"/>
    <property type="match status" value="1"/>
</dbReference>
<keyword evidence="3" id="KW-1185">Reference proteome</keyword>
<protein>
    <submittedName>
        <fullName evidence="2">AAA family ATPase</fullName>
    </submittedName>
</protein>
<dbReference type="AlphaFoldDB" id="A0A6H1TVN0"/>
<dbReference type="Pfam" id="PF07693">
    <property type="entry name" value="KAP_NTPase"/>
    <property type="match status" value="1"/>
</dbReference>
<dbReference type="Gene3D" id="3.40.50.300">
    <property type="entry name" value="P-loop containing nucleotide triphosphate hydrolases"/>
    <property type="match status" value="1"/>
</dbReference>
<organism evidence="2 3">
    <name type="scientific">Oxynema aestuarii AP17</name>
    <dbReference type="NCBI Taxonomy" id="2064643"/>
    <lineage>
        <taxon>Bacteria</taxon>
        <taxon>Bacillati</taxon>
        <taxon>Cyanobacteriota</taxon>
        <taxon>Cyanophyceae</taxon>
        <taxon>Oscillatoriophycideae</taxon>
        <taxon>Oscillatoriales</taxon>
        <taxon>Oscillatoriaceae</taxon>
        <taxon>Oxynema</taxon>
        <taxon>Oxynema aestuarii</taxon>
    </lineage>
</organism>
<proteinExistence type="predicted"/>
<dbReference type="InterPro" id="IPR027417">
    <property type="entry name" value="P-loop_NTPase"/>
</dbReference>
<accession>A0A6H1TVN0</accession>
<evidence type="ECO:0000313" key="2">
    <source>
        <dbReference type="EMBL" id="QIZ69389.1"/>
    </source>
</evidence>
<evidence type="ECO:0000259" key="1">
    <source>
        <dbReference type="Pfam" id="PF07693"/>
    </source>
</evidence>
<dbReference type="Proteomes" id="UP000500857">
    <property type="component" value="Chromosome"/>
</dbReference>
<evidence type="ECO:0000313" key="3">
    <source>
        <dbReference type="Proteomes" id="UP000500857"/>
    </source>
</evidence>
<dbReference type="RefSeq" id="WP_168567546.1">
    <property type="nucleotide sequence ID" value="NZ_CP051167.1"/>
</dbReference>
<dbReference type="KEGG" id="oxy:HCG48_01320"/>
<dbReference type="EMBL" id="CP051167">
    <property type="protein sequence ID" value="QIZ69389.1"/>
    <property type="molecule type" value="Genomic_DNA"/>
</dbReference>
<reference evidence="2 3" key="1">
    <citation type="submission" date="2020-04" db="EMBL/GenBank/DDBJ databases">
        <authorList>
            <person name="Basu S."/>
            <person name="Maruthanayagam V."/>
            <person name="Chakraborty S."/>
            <person name="Pramanik A."/>
            <person name="Mukherjee J."/>
            <person name="Brink B."/>
        </authorList>
    </citation>
    <scope>NUCLEOTIDE SEQUENCE [LARGE SCALE GENOMIC DNA]</scope>
    <source>
        <strain evidence="2 3">AP17</strain>
    </source>
</reference>
<name>A0A6H1TVN0_9CYAN</name>